<name>A0ABX8V0H3_9BACT</name>
<dbReference type="NCBIfam" id="TIGR01128">
    <property type="entry name" value="holA"/>
    <property type="match status" value="1"/>
</dbReference>
<accession>A0ABX8V0H3</accession>
<dbReference type="Proteomes" id="UP000826014">
    <property type="component" value="Chromosome"/>
</dbReference>
<keyword evidence="6" id="KW-1185">Reference proteome</keyword>
<dbReference type="InterPro" id="IPR027417">
    <property type="entry name" value="P-loop_NTPase"/>
</dbReference>
<dbReference type="RefSeq" id="WP_215217674.1">
    <property type="nucleotide sequence ID" value="NZ_CP075587.1"/>
</dbReference>
<organism evidence="5 6">
    <name type="scientific">Candidatus Rhabdochlamydia oedothoracis</name>
    <dbReference type="NCBI Taxonomy" id="2720720"/>
    <lineage>
        <taxon>Bacteria</taxon>
        <taxon>Pseudomonadati</taxon>
        <taxon>Chlamydiota</taxon>
        <taxon>Chlamydiia</taxon>
        <taxon>Parachlamydiales</taxon>
        <taxon>Candidatus Rhabdochlamydiaceae</taxon>
        <taxon>Candidatus Rhabdochlamydia</taxon>
    </lineage>
</organism>
<keyword evidence="1" id="KW-0808">Transferase</keyword>
<evidence type="ECO:0000256" key="3">
    <source>
        <dbReference type="ARBA" id="ARBA00022705"/>
    </source>
</evidence>
<dbReference type="Gene3D" id="1.10.8.60">
    <property type="match status" value="1"/>
</dbReference>
<protein>
    <submittedName>
        <fullName evidence="5">DNA polymerase III</fullName>
    </submittedName>
</protein>
<keyword evidence="4" id="KW-0239">DNA-directed DNA polymerase</keyword>
<evidence type="ECO:0000256" key="1">
    <source>
        <dbReference type="ARBA" id="ARBA00022679"/>
    </source>
</evidence>
<dbReference type="Gene3D" id="1.20.272.10">
    <property type="match status" value="1"/>
</dbReference>
<dbReference type="SUPFAM" id="SSF52540">
    <property type="entry name" value="P-loop containing nucleoside triphosphate hydrolases"/>
    <property type="match status" value="1"/>
</dbReference>
<evidence type="ECO:0000256" key="2">
    <source>
        <dbReference type="ARBA" id="ARBA00022695"/>
    </source>
</evidence>
<evidence type="ECO:0000313" key="6">
    <source>
        <dbReference type="Proteomes" id="UP000826014"/>
    </source>
</evidence>
<evidence type="ECO:0000256" key="4">
    <source>
        <dbReference type="ARBA" id="ARBA00022932"/>
    </source>
</evidence>
<proteinExistence type="predicted"/>
<dbReference type="Gene3D" id="3.40.50.300">
    <property type="entry name" value="P-loop containing nucleotide triphosphate hydrolases"/>
    <property type="match status" value="1"/>
</dbReference>
<dbReference type="PANTHER" id="PTHR34388:SF1">
    <property type="entry name" value="DNA POLYMERASE III SUBUNIT DELTA"/>
    <property type="match status" value="1"/>
</dbReference>
<sequence length="334" mass="39000">MKFSRATAFEKHLLEAKKEHLAPVYLLAIPDAYERKRMAEQVAARIDFFYPDSTFTTKENLPVMHLLDELNTISLFEKNRIIFYDSIQSIKKEDLNSLTRYFANPTSSTYILLGISHAKMAQEIYMEGKKHLISCDFTEEKPWDRKERLKNYLRRFVTSRKKKCSLSLIEQLLEKRGMDLAILEQDLEKIITFIGERLNIEELDLAAICNDQKLANLWQLSDAILFSKQKISLDSEIDISCLLSLIGQMRLQLQRSLEIRILLEKKMSHAEICLKFPTIKKNPLEKLFSFAQERQEKWLIQALHHLFQIEMLAKNSAATPAVLLHMLNCQLSNF</sequence>
<evidence type="ECO:0000313" key="5">
    <source>
        <dbReference type="EMBL" id="QYF48720.1"/>
    </source>
</evidence>
<gene>
    <name evidence="5" type="ORF">RHABOEDO_000925</name>
</gene>
<reference evidence="5 6" key="1">
    <citation type="journal article" date="2022" name="bioRxiv">
        <title>Ecology and evolution of chlamydial symbionts of arthropods.</title>
        <authorList>
            <person name="Halter T."/>
            <person name="Koestlbacher S."/>
            <person name="Collingro A."/>
            <person name="Sixt B.S."/>
            <person name="Toenshoff E.R."/>
            <person name="Hendrickx F."/>
            <person name="Kostanjsek R."/>
            <person name="Horn M."/>
        </authorList>
    </citation>
    <scope>NUCLEOTIDE SEQUENCE [LARGE SCALE GENOMIC DNA]</scope>
    <source>
        <strain evidence="5">W744xW776</strain>
    </source>
</reference>
<dbReference type="PANTHER" id="PTHR34388">
    <property type="entry name" value="DNA POLYMERASE III SUBUNIT DELTA"/>
    <property type="match status" value="1"/>
</dbReference>
<keyword evidence="3" id="KW-0235">DNA replication</keyword>
<dbReference type="InterPro" id="IPR005790">
    <property type="entry name" value="DNA_polIII_delta"/>
</dbReference>
<keyword evidence="2" id="KW-0548">Nucleotidyltransferase</keyword>
<dbReference type="EMBL" id="CP075587">
    <property type="protein sequence ID" value="QYF48720.1"/>
    <property type="molecule type" value="Genomic_DNA"/>
</dbReference>